<proteinExistence type="predicted"/>
<dbReference type="AlphaFoldDB" id="A0A6M3L868"/>
<gene>
    <name evidence="1" type="ORF">MM415B03634_0009</name>
</gene>
<protein>
    <submittedName>
        <fullName evidence="1">Uncharacterized protein</fullName>
    </submittedName>
</protein>
<accession>A0A6M3L868</accession>
<organism evidence="1">
    <name type="scientific">viral metagenome</name>
    <dbReference type="NCBI Taxonomy" id="1070528"/>
    <lineage>
        <taxon>unclassified sequences</taxon>
        <taxon>metagenomes</taxon>
        <taxon>organismal metagenomes</taxon>
    </lineage>
</organism>
<evidence type="ECO:0000313" key="1">
    <source>
        <dbReference type="EMBL" id="QJA90623.1"/>
    </source>
</evidence>
<dbReference type="EMBL" id="MT142925">
    <property type="protein sequence ID" value="QJA90623.1"/>
    <property type="molecule type" value="Genomic_DNA"/>
</dbReference>
<name>A0A6M3L868_9ZZZZ</name>
<sequence>MQRLLRPVNDSNIYNPTPFGGGAIVGVDLPTGQQKMFEPDNPSVYDKDEIEWAQEQGAQTDEEIAEYITLHKRLEGK</sequence>
<reference evidence="1" key="1">
    <citation type="submission" date="2020-03" db="EMBL/GenBank/DDBJ databases">
        <title>The deep terrestrial virosphere.</title>
        <authorList>
            <person name="Holmfeldt K."/>
            <person name="Nilsson E."/>
            <person name="Simone D."/>
            <person name="Lopez-Fernandez M."/>
            <person name="Wu X."/>
            <person name="de Brujin I."/>
            <person name="Lundin D."/>
            <person name="Andersson A."/>
            <person name="Bertilsson S."/>
            <person name="Dopson M."/>
        </authorList>
    </citation>
    <scope>NUCLEOTIDE SEQUENCE</scope>
    <source>
        <strain evidence="1">MM415B03634</strain>
    </source>
</reference>